<feature type="transmembrane region" description="Helical" evidence="8">
    <location>
        <begin position="167"/>
        <end position="187"/>
    </location>
</feature>
<accession>B8IIH0</accession>
<dbReference type="OrthoDB" id="5297508at2"/>
<dbReference type="FunFam" id="1.20.1740.10:FF:000001">
    <property type="entry name" value="Amino acid permease"/>
    <property type="match status" value="1"/>
</dbReference>
<feature type="transmembrane region" description="Helical" evidence="8">
    <location>
        <begin position="371"/>
        <end position="396"/>
    </location>
</feature>
<keyword evidence="7 8" id="KW-0472">Membrane</keyword>
<feature type="transmembrane region" description="Helical" evidence="8">
    <location>
        <begin position="138"/>
        <end position="160"/>
    </location>
</feature>
<feature type="transmembrane region" description="Helical" evidence="8">
    <location>
        <begin position="441"/>
        <end position="459"/>
    </location>
</feature>
<evidence type="ECO:0000256" key="4">
    <source>
        <dbReference type="ARBA" id="ARBA00022692"/>
    </source>
</evidence>
<dbReference type="RefSeq" id="WP_015931476.1">
    <property type="nucleotide sequence ID" value="NC_011894.1"/>
</dbReference>
<feature type="transmembrane region" description="Helical" evidence="8">
    <location>
        <begin position="207"/>
        <end position="226"/>
    </location>
</feature>
<evidence type="ECO:0000313" key="10">
    <source>
        <dbReference type="EMBL" id="ACL59847.1"/>
    </source>
</evidence>
<evidence type="ECO:0000256" key="5">
    <source>
        <dbReference type="ARBA" id="ARBA00022970"/>
    </source>
</evidence>
<keyword evidence="3" id="KW-1003">Cell membrane</keyword>
<feature type="transmembrane region" description="Helical" evidence="8">
    <location>
        <begin position="417"/>
        <end position="435"/>
    </location>
</feature>
<feature type="transmembrane region" description="Helical" evidence="8">
    <location>
        <begin position="32"/>
        <end position="51"/>
    </location>
</feature>
<name>B8IIH0_METNO</name>
<dbReference type="STRING" id="460265.Mnod_4992"/>
<dbReference type="PIRSF" id="PIRSF006060">
    <property type="entry name" value="AA_transporter"/>
    <property type="match status" value="1"/>
</dbReference>
<evidence type="ECO:0000256" key="6">
    <source>
        <dbReference type="ARBA" id="ARBA00022989"/>
    </source>
</evidence>
<keyword evidence="4 8" id="KW-0812">Transmembrane</keyword>
<dbReference type="InterPro" id="IPR004840">
    <property type="entry name" value="Amino_acid_permease_CS"/>
</dbReference>
<dbReference type="PANTHER" id="PTHR43495">
    <property type="entry name" value="GABA PERMEASE"/>
    <property type="match status" value="1"/>
</dbReference>
<dbReference type="GO" id="GO:0055085">
    <property type="term" value="P:transmembrane transport"/>
    <property type="evidence" value="ECO:0007669"/>
    <property type="project" value="InterPro"/>
</dbReference>
<feature type="transmembrane region" description="Helical" evidence="8">
    <location>
        <begin position="344"/>
        <end position="365"/>
    </location>
</feature>
<protein>
    <submittedName>
        <fullName evidence="10">Amino acid permease-associated region</fullName>
    </submittedName>
</protein>
<dbReference type="Proteomes" id="UP000008207">
    <property type="component" value="Chromosome"/>
</dbReference>
<dbReference type="EMBL" id="CP001349">
    <property type="protein sequence ID" value="ACL59847.1"/>
    <property type="molecule type" value="Genomic_DNA"/>
</dbReference>
<evidence type="ECO:0000313" key="11">
    <source>
        <dbReference type="Proteomes" id="UP000008207"/>
    </source>
</evidence>
<comment type="subcellular location">
    <subcellularLocation>
        <location evidence="1">Cell membrane</location>
        <topology evidence="1">Multi-pass membrane protein</topology>
    </subcellularLocation>
</comment>
<evidence type="ECO:0000256" key="7">
    <source>
        <dbReference type="ARBA" id="ARBA00023136"/>
    </source>
</evidence>
<keyword evidence="6 8" id="KW-1133">Transmembrane helix</keyword>
<dbReference type="Gene3D" id="1.20.1740.10">
    <property type="entry name" value="Amino acid/polyamine transporter I"/>
    <property type="match status" value="1"/>
</dbReference>
<evidence type="ECO:0000256" key="3">
    <source>
        <dbReference type="ARBA" id="ARBA00022475"/>
    </source>
</evidence>
<keyword evidence="5" id="KW-0029">Amino-acid transport</keyword>
<evidence type="ECO:0000256" key="8">
    <source>
        <dbReference type="SAM" id="Phobius"/>
    </source>
</evidence>
<dbReference type="eggNOG" id="COG1113">
    <property type="taxonomic scope" value="Bacteria"/>
</dbReference>
<feature type="transmembrane region" description="Helical" evidence="8">
    <location>
        <begin position="110"/>
        <end position="132"/>
    </location>
</feature>
<dbReference type="KEGG" id="mno:Mnod_4992"/>
<feature type="transmembrane region" description="Helical" evidence="8">
    <location>
        <begin position="291"/>
        <end position="312"/>
    </location>
</feature>
<feature type="transmembrane region" description="Helical" evidence="8">
    <location>
        <begin position="253"/>
        <end position="271"/>
    </location>
</feature>
<feature type="transmembrane region" description="Helical" evidence="8">
    <location>
        <begin position="57"/>
        <end position="76"/>
    </location>
</feature>
<keyword evidence="11" id="KW-1185">Reference proteome</keyword>
<evidence type="ECO:0000259" key="9">
    <source>
        <dbReference type="Pfam" id="PF00324"/>
    </source>
</evidence>
<reference evidence="10 11" key="1">
    <citation type="submission" date="2009-01" db="EMBL/GenBank/DDBJ databases">
        <title>Complete sequence of chromosome of Methylobacterium nodulans ORS 2060.</title>
        <authorList>
            <consortium name="US DOE Joint Genome Institute"/>
            <person name="Lucas S."/>
            <person name="Copeland A."/>
            <person name="Lapidus A."/>
            <person name="Glavina del Rio T."/>
            <person name="Dalin E."/>
            <person name="Tice H."/>
            <person name="Bruce D."/>
            <person name="Goodwin L."/>
            <person name="Pitluck S."/>
            <person name="Sims D."/>
            <person name="Brettin T."/>
            <person name="Detter J.C."/>
            <person name="Han C."/>
            <person name="Larimer F."/>
            <person name="Land M."/>
            <person name="Hauser L."/>
            <person name="Kyrpides N."/>
            <person name="Ivanova N."/>
            <person name="Marx C.J."/>
            <person name="Richardson P."/>
        </authorList>
    </citation>
    <scope>NUCLEOTIDE SEQUENCE [LARGE SCALE GENOMIC DNA]</scope>
    <source>
        <strain evidence="11">LMG 21967 / CNCM I-2342 / ORS 2060</strain>
    </source>
</reference>
<dbReference type="Pfam" id="PF00324">
    <property type="entry name" value="AA_permease"/>
    <property type="match status" value="1"/>
</dbReference>
<dbReference type="GO" id="GO:0006865">
    <property type="term" value="P:amino acid transport"/>
    <property type="evidence" value="ECO:0007669"/>
    <property type="project" value="UniProtKB-KW"/>
</dbReference>
<proteinExistence type="predicted"/>
<dbReference type="GO" id="GO:0005886">
    <property type="term" value="C:plasma membrane"/>
    <property type="evidence" value="ECO:0007669"/>
    <property type="project" value="UniProtKB-SubCell"/>
</dbReference>
<organism evidence="10 11">
    <name type="scientific">Methylobacterium nodulans (strain LMG 21967 / CNCM I-2342 / ORS 2060)</name>
    <dbReference type="NCBI Taxonomy" id="460265"/>
    <lineage>
        <taxon>Bacteria</taxon>
        <taxon>Pseudomonadati</taxon>
        <taxon>Pseudomonadota</taxon>
        <taxon>Alphaproteobacteria</taxon>
        <taxon>Hyphomicrobiales</taxon>
        <taxon>Methylobacteriaceae</taxon>
        <taxon>Methylobacterium</taxon>
    </lineage>
</organism>
<sequence>MNDIRVNRLLNEEQAHEAKDLVRGLKDRHIQLIAIGGAIGVGLFLGAGRAISQAGPGLVLSYALGGLVTFFIMRALGELLMHRPVAGSFATFAEEYVSPWAGFATGWSYWFMWVVSGMAEITAVGVYVHYWFPDVPQWIPALITLCVLYGLNLIAVGLFGELEFWFALVKVVAIVALLLIGPAVIIFGLGELGTTASFTNLWSHGGFFPTGVLGVVLTLQIVMFAYQGVELLGVTAGEAQNPERTLPRATNSVVYRILVFYIGALLIIMSLVPWNQLSPNESPFILVFDKIGIPGAAGIINFVVITAAASSCNSGIFSTGRMLYTLAQFGQAPRAFGTVNARHVPAAGITASAAVMLLGVVLNYFVPEQVFVYVTSVALVGALWTWALIVIAHLGYRKAVAAGEAAPVSYRMPGSPYTNWFVVAFLALVSVFLGLDEGTRVALYVAPVWFALLGVGYQLTKMLTKMRGRVANSAP</sequence>
<evidence type="ECO:0000256" key="1">
    <source>
        <dbReference type="ARBA" id="ARBA00004651"/>
    </source>
</evidence>
<gene>
    <name evidence="10" type="ordered locus">Mnod_4992</name>
</gene>
<dbReference type="PROSITE" id="PS00218">
    <property type="entry name" value="AMINO_ACID_PERMEASE_1"/>
    <property type="match status" value="1"/>
</dbReference>
<dbReference type="InterPro" id="IPR004841">
    <property type="entry name" value="AA-permease/SLC12A_dom"/>
</dbReference>
<dbReference type="PANTHER" id="PTHR43495:SF2">
    <property type="entry name" value="D-SERINE_D-ALANINE_GLYCINE TRANSPORTER"/>
    <property type="match status" value="1"/>
</dbReference>
<feature type="domain" description="Amino acid permease/ SLC12A" evidence="9">
    <location>
        <begin position="29"/>
        <end position="461"/>
    </location>
</feature>
<dbReference type="AlphaFoldDB" id="B8IIH0"/>
<dbReference type="HOGENOM" id="CLU_007946_9_3_5"/>
<evidence type="ECO:0000256" key="2">
    <source>
        <dbReference type="ARBA" id="ARBA00022448"/>
    </source>
</evidence>
<keyword evidence="2" id="KW-0813">Transport</keyword>